<dbReference type="SUPFAM" id="SSF56281">
    <property type="entry name" value="Metallo-hydrolase/oxidoreductase"/>
    <property type="match status" value="1"/>
</dbReference>
<dbReference type="Gene3D" id="3.60.15.10">
    <property type="entry name" value="Ribonuclease Z/Hydroxyacylglutathione hydrolase-like"/>
    <property type="match status" value="1"/>
</dbReference>
<dbReference type="InterPro" id="IPR001279">
    <property type="entry name" value="Metallo-B-lactamas"/>
</dbReference>
<dbReference type="CDD" id="cd16281">
    <property type="entry name" value="metallo-hydrolase-like_MBL-fold"/>
    <property type="match status" value="1"/>
</dbReference>
<dbReference type="InterPro" id="IPR051013">
    <property type="entry name" value="MBL_superfamily_lactonases"/>
</dbReference>
<dbReference type="PANTHER" id="PTHR42978">
    <property type="entry name" value="QUORUM-QUENCHING LACTONASE YTNP-RELATED-RELATED"/>
    <property type="match status" value="1"/>
</dbReference>
<keyword evidence="2" id="KW-0479">Metal-binding</keyword>
<accession>A0ABM7RRZ3</accession>
<dbReference type="PANTHER" id="PTHR42978:SF6">
    <property type="entry name" value="QUORUM-QUENCHING LACTONASE YTNP-RELATED"/>
    <property type="match status" value="1"/>
</dbReference>
<gene>
    <name evidence="6" type="ORF">LAB08_R28250</name>
</gene>
<dbReference type="InterPro" id="IPR036866">
    <property type="entry name" value="RibonucZ/Hydroxyglut_hydro"/>
</dbReference>
<protein>
    <submittedName>
        <fullName evidence="6">MBL fold metallo-hydrolase</fullName>
    </submittedName>
</protein>
<feature type="domain" description="Metallo-beta-lactamase" evidence="5">
    <location>
        <begin position="171"/>
        <end position="241"/>
    </location>
</feature>
<organism evidence="6 7">
    <name type="scientific">Pseudomonas izuensis</name>
    <dbReference type="NCBI Taxonomy" id="2684212"/>
    <lineage>
        <taxon>Bacteria</taxon>
        <taxon>Pseudomonadati</taxon>
        <taxon>Pseudomonadota</taxon>
        <taxon>Gammaproteobacteria</taxon>
        <taxon>Pseudomonadales</taxon>
        <taxon>Pseudomonadaceae</taxon>
        <taxon>Pseudomonas</taxon>
    </lineage>
</organism>
<name>A0ABM7RRZ3_9PSED</name>
<keyword evidence="7" id="KW-1185">Reference proteome</keyword>
<dbReference type="Proteomes" id="UP000218595">
    <property type="component" value="Chromosome"/>
</dbReference>
<evidence type="ECO:0000313" key="7">
    <source>
        <dbReference type="Proteomes" id="UP000218595"/>
    </source>
</evidence>
<evidence type="ECO:0000256" key="3">
    <source>
        <dbReference type="ARBA" id="ARBA00022801"/>
    </source>
</evidence>
<reference evidence="6 7" key="1">
    <citation type="submission" date="2016-04" db="EMBL/GenBank/DDBJ databases">
        <title>Complete genome sequence of Pseudomonas sp. LAB-08 isolated from TCE contaminated aquifer soil.</title>
        <authorList>
            <person name="Dohra H."/>
            <person name="Suzuki K."/>
            <person name="Fatma A."/>
            <person name="Inuzuka Y."/>
            <person name="Honjo M."/>
            <person name="Tashiro Y."/>
            <person name="Futamata H."/>
        </authorList>
    </citation>
    <scope>NUCLEOTIDE SEQUENCE [LARGE SCALE GENOMIC DNA]</scope>
    <source>
        <strain evidence="6 7">LAB-08</strain>
    </source>
</reference>
<dbReference type="EMBL" id="AP017423">
    <property type="protein sequence ID" value="BCX68185.1"/>
    <property type="molecule type" value="Genomic_DNA"/>
</dbReference>
<evidence type="ECO:0000256" key="2">
    <source>
        <dbReference type="ARBA" id="ARBA00022723"/>
    </source>
</evidence>
<evidence type="ECO:0000259" key="5">
    <source>
        <dbReference type="Pfam" id="PF00753"/>
    </source>
</evidence>
<dbReference type="Pfam" id="PF00753">
    <property type="entry name" value="Lactamase_B"/>
    <property type="match status" value="1"/>
</dbReference>
<evidence type="ECO:0000256" key="4">
    <source>
        <dbReference type="ARBA" id="ARBA00022833"/>
    </source>
</evidence>
<dbReference type="RefSeq" id="WP_096511608.1">
    <property type="nucleotide sequence ID" value="NZ_AP017423.2"/>
</dbReference>
<evidence type="ECO:0000256" key="1">
    <source>
        <dbReference type="ARBA" id="ARBA00007749"/>
    </source>
</evidence>
<proteinExistence type="inferred from homology"/>
<evidence type="ECO:0000313" key="6">
    <source>
        <dbReference type="EMBL" id="BCX68185.1"/>
    </source>
</evidence>
<keyword evidence="4" id="KW-0862">Zinc</keyword>
<sequence>MYRKLFSVTGKPRRLDGGALFGTTPRSAWMEWLSPDHDNEVELASRALLVQQDGLNILVMAGTDALLAPLARTCRCQRPAVGLLESLARVGVEEGQVHIVVLTHLHAMLAPTLRQAVSEGDTPRLLFPAARYLVGRQHWTRANHPHPRDRALFVPQIISQLQGSGRLQLIDERANGLLGEGWRFHVSDGYTPGQLLPEIEMPGGPIVFAGDLVPARQWLALDLTTAFDRNPESLIDEKERLLDHLVANGGRLFLPRDPGVALIKVARDKQHRYQPFDHHPVLHRLDS</sequence>
<keyword evidence="3" id="KW-0378">Hydrolase</keyword>
<comment type="similarity">
    <text evidence="1">Belongs to the metallo-beta-lactamase superfamily.</text>
</comment>